<evidence type="ECO:0000313" key="8">
    <source>
        <dbReference type="EMBL" id="ADR22890.1"/>
    </source>
</evidence>
<dbReference type="Pfam" id="PF02518">
    <property type="entry name" value="HATPase_c"/>
    <property type="match status" value="1"/>
</dbReference>
<dbReference type="InterPro" id="IPR035965">
    <property type="entry name" value="PAS-like_dom_sf"/>
</dbReference>
<dbReference type="InterPro" id="IPR003661">
    <property type="entry name" value="HisK_dim/P_dom"/>
</dbReference>
<keyword evidence="3" id="KW-0597">Phosphoprotein</keyword>
<feature type="domain" description="PAS" evidence="7">
    <location>
        <begin position="4"/>
        <end position="74"/>
    </location>
</feature>
<dbReference type="NCBIfam" id="TIGR00229">
    <property type="entry name" value="sensory_box"/>
    <property type="match status" value="1"/>
</dbReference>
<sequence length="358" mass="41246">MSTTTFNFERFFELTTDLVCIASYDGYFKKVNSAVSKTLGYSFEELYSKPINDFVHPDDQNTTASARKNLTKANDLHYFENRYITKKGKIVWLAWTSIPSEEDKVIFAIAKDISHKKRLEAERNMQLAELSKSNKNFEQINYKTSHDLRSPVNNLNSIIAMIDLDKIPDDKNKKLINLIKNGVDQLKEKMNFYINSLIETNSREIQVEEISFQESLELVLDSINNLVSKSGANFITDFKDCPSVQFNRDYLESIFLNLITNSIKYTAPEKTPEMRIKTQDLSTKIELSYEDNGIGFDIEKVKDRIFGLHQTFHHNEDSKGIGLYLVHTHVTSLGGDIKVESEVNKGTKFTITFNKRLR</sequence>
<dbReference type="GO" id="GO:0000155">
    <property type="term" value="F:phosphorelay sensor kinase activity"/>
    <property type="evidence" value="ECO:0007669"/>
    <property type="project" value="InterPro"/>
</dbReference>
<dbReference type="PANTHER" id="PTHR43304:SF1">
    <property type="entry name" value="PAC DOMAIN-CONTAINING PROTEIN"/>
    <property type="match status" value="1"/>
</dbReference>
<dbReference type="OrthoDB" id="890870at2"/>
<reference evidence="8 9" key="1">
    <citation type="journal article" date="2011" name="Stand. Genomic Sci.">
        <title>Complete genome sequence of Marivirga tractuosa type strain (H-43).</title>
        <authorList>
            <person name="Pagani I."/>
            <person name="Chertkov O."/>
            <person name="Lapidus A."/>
            <person name="Lucas S."/>
            <person name="Del Rio T.G."/>
            <person name="Tice H."/>
            <person name="Copeland A."/>
            <person name="Cheng J.F."/>
            <person name="Nolan M."/>
            <person name="Saunders E."/>
            <person name="Pitluck S."/>
            <person name="Held B."/>
            <person name="Goodwin L."/>
            <person name="Liolios K."/>
            <person name="Ovchinikova G."/>
            <person name="Ivanova N."/>
            <person name="Mavromatis K."/>
            <person name="Pati A."/>
            <person name="Chen A."/>
            <person name="Palaniappan K."/>
            <person name="Land M."/>
            <person name="Hauser L."/>
            <person name="Jeffries C.D."/>
            <person name="Detter J.C."/>
            <person name="Han C."/>
            <person name="Tapia R."/>
            <person name="Ngatchou-Djao O.D."/>
            <person name="Rohde M."/>
            <person name="Goker M."/>
            <person name="Spring S."/>
            <person name="Sikorski J."/>
            <person name="Woyke T."/>
            <person name="Bristow J."/>
            <person name="Eisen J.A."/>
            <person name="Markowitz V."/>
            <person name="Hugenholtz P."/>
            <person name="Klenk H.P."/>
            <person name="Kyrpides N.C."/>
        </authorList>
    </citation>
    <scope>NUCLEOTIDE SEQUENCE [LARGE SCALE GENOMIC DNA]</scope>
    <source>
        <strain evidence="9">ATCC 23168 / DSM 4126 / NBRC 15989 / NCIMB 1408 / VKM B-1430 / H-43</strain>
    </source>
</reference>
<accession>E4TSU9</accession>
<dbReference type="InterPro" id="IPR003594">
    <property type="entry name" value="HATPase_dom"/>
</dbReference>
<dbReference type="CDD" id="cd00130">
    <property type="entry name" value="PAS"/>
    <property type="match status" value="1"/>
</dbReference>
<keyword evidence="4" id="KW-0808">Transferase</keyword>
<evidence type="ECO:0000256" key="3">
    <source>
        <dbReference type="ARBA" id="ARBA00022553"/>
    </source>
</evidence>
<evidence type="ECO:0000256" key="2">
    <source>
        <dbReference type="ARBA" id="ARBA00012438"/>
    </source>
</evidence>
<dbReference type="SUPFAM" id="SSF47384">
    <property type="entry name" value="Homodimeric domain of signal transducing histidine kinase"/>
    <property type="match status" value="1"/>
</dbReference>
<dbReference type="eggNOG" id="COG4251">
    <property type="taxonomic scope" value="Bacteria"/>
</dbReference>
<dbReference type="InterPro" id="IPR036890">
    <property type="entry name" value="HATPase_C_sf"/>
</dbReference>
<organism evidence="8 9">
    <name type="scientific">Marivirga tractuosa (strain ATCC 23168 / DSM 4126 / NBRC 15989 / NCIMB 1408 / VKM B-1430 / H-43)</name>
    <name type="common">Microscilla tractuosa</name>
    <name type="synonym">Flexibacter tractuosus</name>
    <dbReference type="NCBI Taxonomy" id="643867"/>
    <lineage>
        <taxon>Bacteria</taxon>
        <taxon>Pseudomonadati</taxon>
        <taxon>Bacteroidota</taxon>
        <taxon>Cytophagia</taxon>
        <taxon>Cytophagales</taxon>
        <taxon>Marivirgaceae</taxon>
        <taxon>Marivirga</taxon>
    </lineage>
</organism>
<dbReference type="Gene3D" id="3.30.565.10">
    <property type="entry name" value="Histidine kinase-like ATPase, C-terminal domain"/>
    <property type="match status" value="1"/>
</dbReference>
<dbReference type="Proteomes" id="UP000008720">
    <property type="component" value="Chromosome"/>
</dbReference>
<dbReference type="SUPFAM" id="SSF55785">
    <property type="entry name" value="PYP-like sensor domain (PAS domain)"/>
    <property type="match status" value="1"/>
</dbReference>
<protein>
    <recommendedName>
        <fullName evidence="2">histidine kinase</fullName>
        <ecNumber evidence="2">2.7.13.3</ecNumber>
    </recommendedName>
</protein>
<evidence type="ECO:0000259" key="6">
    <source>
        <dbReference type="PROSITE" id="PS50109"/>
    </source>
</evidence>
<dbReference type="HOGENOM" id="CLU_000445_114_71_10"/>
<evidence type="ECO:0000256" key="1">
    <source>
        <dbReference type="ARBA" id="ARBA00000085"/>
    </source>
</evidence>
<dbReference type="SMART" id="SM00091">
    <property type="entry name" value="PAS"/>
    <property type="match status" value="1"/>
</dbReference>
<dbReference type="Gene3D" id="3.30.450.20">
    <property type="entry name" value="PAS domain"/>
    <property type="match status" value="1"/>
</dbReference>
<dbReference type="Pfam" id="PF08447">
    <property type="entry name" value="PAS_3"/>
    <property type="match status" value="1"/>
</dbReference>
<proteinExistence type="predicted"/>
<dbReference type="PANTHER" id="PTHR43304">
    <property type="entry name" value="PHYTOCHROME-LIKE PROTEIN CPH1"/>
    <property type="match status" value="1"/>
</dbReference>
<dbReference type="InterPro" id="IPR052162">
    <property type="entry name" value="Sensor_kinase/Photoreceptor"/>
</dbReference>
<name>E4TSU9_MARTH</name>
<dbReference type="CDD" id="cd00082">
    <property type="entry name" value="HisKA"/>
    <property type="match status" value="1"/>
</dbReference>
<evidence type="ECO:0000256" key="4">
    <source>
        <dbReference type="ARBA" id="ARBA00022679"/>
    </source>
</evidence>
<dbReference type="InterPro" id="IPR000014">
    <property type="entry name" value="PAS"/>
</dbReference>
<dbReference type="KEGG" id="mtt:Ftrac_2914"/>
<dbReference type="AlphaFoldDB" id="E4TSU9"/>
<keyword evidence="5 8" id="KW-0418">Kinase</keyword>
<gene>
    <name evidence="8" type="ordered locus">Ftrac_2914</name>
</gene>
<dbReference type="eggNOG" id="COG3829">
    <property type="taxonomic scope" value="Bacteria"/>
</dbReference>
<dbReference type="InterPro" id="IPR005467">
    <property type="entry name" value="His_kinase_dom"/>
</dbReference>
<dbReference type="EC" id="2.7.13.3" evidence="2"/>
<comment type="catalytic activity">
    <reaction evidence="1">
        <text>ATP + protein L-histidine = ADP + protein N-phospho-L-histidine.</text>
        <dbReference type="EC" id="2.7.13.3"/>
    </reaction>
</comment>
<keyword evidence="9" id="KW-1185">Reference proteome</keyword>
<dbReference type="InterPro" id="IPR036097">
    <property type="entry name" value="HisK_dim/P_sf"/>
</dbReference>
<dbReference type="SMART" id="SM00387">
    <property type="entry name" value="HATPase_c"/>
    <property type="match status" value="1"/>
</dbReference>
<dbReference type="SUPFAM" id="SSF55874">
    <property type="entry name" value="ATPase domain of HSP90 chaperone/DNA topoisomerase II/histidine kinase"/>
    <property type="match status" value="1"/>
</dbReference>
<dbReference type="Gene3D" id="1.10.287.130">
    <property type="match status" value="1"/>
</dbReference>
<dbReference type="PRINTS" id="PR00344">
    <property type="entry name" value="BCTRLSENSOR"/>
</dbReference>
<dbReference type="EMBL" id="CP002349">
    <property type="protein sequence ID" value="ADR22890.1"/>
    <property type="molecule type" value="Genomic_DNA"/>
</dbReference>
<dbReference type="PROSITE" id="PS50112">
    <property type="entry name" value="PAS"/>
    <property type="match status" value="1"/>
</dbReference>
<feature type="domain" description="Histidine kinase" evidence="6">
    <location>
        <begin position="143"/>
        <end position="357"/>
    </location>
</feature>
<dbReference type="STRING" id="643867.Ftrac_2914"/>
<dbReference type="InterPro" id="IPR013655">
    <property type="entry name" value="PAS_fold_3"/>
</dbReference>
<dbReference type="PROSITE" id="PS50109">
    <property type="entry name" value="HIS_KIN"/>
    <property type="match status" value="1"/>
</dbReference>
<dbReference type="RefSeq" id="WP_013455033.1">
    <property type="nucleotide sequence ID" value="NC_014759.1"/>
</dbReference>
<evidence type="ECO:0000313" key="9">
    <source>
        <dbReference type="Proteomes" id="UP000008720"/>
    </source>
</evidence>
<dbReference type="InterPro" id="IPR004358">
    <property type="entry name" value="Sig_transdc_His_kin-like_C"/>
</dbReference>
<evidence type="ECO:0000259" key="7">
    <source>
        <dbReference type="PROSITE" id="PS50112"/>
    </source>
</evidence>
<evidence type="ECO:0000256" key="5">
    <source>
        <dbReference type="ARBA" id="ARBA00022777"/>
    </source>
</evidence>